<dbReference type="InterPro" id="IPR036388">
    <property type="entry name" value="WH-like_DNA-bd_sf"/>
</dbReference>
<dbReference type="Pfam" id="PF00196">
    <property type="entry name" value="GerE"/>
    <property type="match status" value="1"/>
</dbReference>
<accession>A0ABN0VES7</accession>
<dbReference type="PROSITE" id="PS50043">
    <property type="entry name" value="HTH_LUXR_2"/>
    <property type="match status" value="1"/>
</dbReference>
<organism evidence="2 3">
    <name type="scientific">Streptomyces polychromogenes</name>
    <dbReference type="NCBI Taxonomy" id="67342"/>
    <lineage>
        <taxon>Bacteria</taxon>
        <taxon>Bacillati</taxon>
        <taxon>Actinomycetota</taxon>
        <taxon>Actinomycetes</taxon>
        <taxon>Kitasatosporales</taxon>
        <taxon>Streptomycetaceae</taxon>
        <taxon>Streptomyces</taxon>
    </lineage>
</organism>
<evidence type="ECO:0000313" key="3">
    <source>
        <dbReference type="Proteomes" id="UP001501867"/>
    </source>
</evidence>
<sequence>MLEPLGLDARTADVYGLLLANRDWGTREIADRLGITPAEAQAAVERLTALRLLHRSDASGGLRPADPALGLRDLLNERKRELAGRQEAVARCEAGMAELVGTYSELYAGRTQPVAQRFLGVEAVQERIRELSAEAVSECLTFNPGGAQSRASLAASKPLDRALLERGVRMRTVYLDSVRNDAVTTEYAEWLTDLGGEVRTAPSLPVRMLLFDRRTVIVPADPENTRKGAVQLAEPGVVVGLAGLFDRVWESAVPLGTRQDRDEEGLTRQEKELLRLLGTGLTDEAAGRRLGLSLRTVRRMMAELMKRLGASSRFEAGLRAARREWV</sequence>
<evidence type="ECO:0000259" key="1">
    <source>
        <dbReference type="PROSITE" id="PS50043"/>
    </source>
</evidence>
<dbReference type="PANTHER" id="PTHR34293">
    <property type="entry name" value="HTH-TYPE TRANSCRIPTIONAL REGULATOR TRMBL2"/>
    <property type="match status" value="1"/>
</dbReference>
<dbReference type="EMBL" id="BAAABV010000017">
    <property type="protein sequence ID" value="GAA0294104.1"/>
    <property type="molecule type" value="Genomic_DNA"/>
</dbReference>
<protein>
    <recommendedName>
        <fullName evidence="1">HTH luxR-type domain-containing protein</fullName>
    </recommendedName>
</protein>
<dbReference type="RefSeq" id="WP_344159944.1">
    <property type="nucleotide sequence ID" value="NZ_BAAABV010000017.1"/>
</dbReference>
<dbReference type="PANTHER" id="PTHR34293:SF1">
    <property type="entry name" value="HTH-TYPE TRANSCRIPTIONAL REGULATOR TRMBL2"/>
    <property type="match status" value="1"/>
</dbReference>
<keyword evidence="3" id="KW-1185">Reference proteome</keyword>
<dbReference type="PRINTS" id="PR00038">
    <property type="entry name" value="HTHLUXR"/>
</dbReference>
<dbReference type="Proteomes" id="UP001501867">
    <property type="component" value="Unassembled WGS sequence"/>
</dbReference>
<dbReference type="InterPro" id="IPR016032">
    <property type="entry name" value="Sig_transdc_resp-reg_C-effctor"/>
</dbReference>
<dbReference type="SUPFAM" id="SSF46894">
    <property type="entry name" value="C-terminal effector domain of the bipartite response regulators"/>
    <property type="match status" value="1"/>
</dbReference>
<dbReference type="InterPro" id="IPR000792">
    <property type="entry name" value="Tscrpt_reg_LuxR_C"/>
</dbReference>
<name>A0ABN0VES7_9ACTN</name>
<feature type="domain" description="HTH luxR-type" evidence="1">
    <location>
        <begin position="259"/>
        <end position="324"/>
    </location>
</feature>
<dbReference type="Gene3D" id="1.10.10.10">
    <property type="entry name" value="Winged helix-like DNA-binding domain superfamily/Winged helix DNA-binding domain"/>
    <property type="match status" value="1"/>
</dbReference>
<evidence type="ECO:0000313" key="2">
    <source>
        <dbReference type="EMBL" id="GAA0294104.1"/>
    </source>
</evidence>
<dbReference type="InterPro" id="IPR051797">
    <property type="entry name" value="TrmB-like"/>
</dbReference>
<comment type="caution">
    <text evidence="2">The sequence shown here is derived from an EMBL/GenBank/DDBJ whole genome shotgun (WGS) entry which is preliminary data.</text>
</comment>
<proteinExistence type="predicted"/>
<dbReference type="SMART" id="SM00421">
    <property type="entry name" value="HTH_LUXR"/>
    <property type="match status" value="1"/>
</dbReference>
<reference evidence="2 3" key="1">
    <citation type="journal article" date="2019" name="Int. J. Syst. Evol. Microbiol.">
        <title>The Global Catalogue of Microorganisms (GCM) 10K type strain sequencing project: providing services to taxonomists for standard genome sequencing and annotation.</title>
        <authorList>
            <consortium name="The Broad Institute Genomics Platform"/>
            <consortium name="The Broad Institute Genome Sequencing Center for Infectious Disease"/>
            <person name="Wu L."/>
            <person name="Ma J."/>
        </authorList>
    </citation>
    <scope>NUCLEOTIDE SEQUENCE [LARGE SCALE GENOMIC DNA]</scope>
    <source>
        <strain evidence="2 3">JCM 4505</strain>
    </source>
</reference>
<gene>
    <name evidence="2" type="ORF">GCM10010302_35930</name>
</gene>